<feature type="transmembrane region" description="Helical" evidence="1">
    <location>
        <begin position="187"/>
        <end position="206"/>
    </location>
</feature>
<feature type="transmembrane region" description="Helical" evidence="1">
    <location>
        <begin position="305"/>
        <end position="336"/>
    </location>
</feature>
<dbReference type="EMBL" id="DVNZ01000065">
    <property type="protein sequence ID" value="HIU93920.1"/>
    <property type="molecule type" value="Genomic_DNA"/>
</dbReference>
<feature type="transmembrane region" description="Helical" evidence="1">
    <location>
        <begin position="281"/>
        <end position="299"/>
    </location>
</feature>
<feature type="transmembrane region" description="Helical" evidence="1">
    <location>
        <begin position="218"/>
        <end position="235"/>
    </location>
</feature>
<keyword evidence="1" id="KW-0812">Transmembrane</keyword>
<feature type="transmembrane region" description="Helical" evidence="1">
    <location>
        <begin position="392"/>
        <end position="411"/>
    </location>
</feature>
<feature type="transmembrane region" description="Helical" evidence="1">
    <location>
        <begin position="348"/>
        <end position="372"/>
    </location>
</feature>
<feature type="transmembrane region" description="Helical" evidence="1">
    <location>
        <begin position="61"/>
        <end position="82"/>
    </location>
</feature>
<evidence type="ECO:0000313" key="2">
    <source>
        <dbReference type="EMBL" id="HIU93920.1"/>
    </source>
</evidence>
<proteinExistence type="predicted"/>
<name>A0A9D1N2Y8_9FIRM</name>
<reference evidence="2" key="1">
    <citation type="submission" date="2020-10" db="EMBL/GenBank/DDBJ databases">
        <authorList>
            <person name="Gilroy R."/>
        </authorList>
    </citation>
    <scope>NUCLEOTIDE SEQUENCE</scope>
    <source>
        <strain evidence="2">ChiGjej2B2-16831</strain>
    </source>
</reference>
<evidence type="ECO:0000256" key="1">
    <source>
        <dbReference type="SAM" id="Phobius"/>
    </source>
</evidence>
<feature type="transmembrane region" description="Helical" evidence="1">
    <location>
        <begin position="483"/>
        <end position="503"/>
    </location>
</feature>
<evidence type="ECO:0008006" key="4">
    <source>
        <dbReference type="Google" id="ProtNLM"/>
    </source>
</evidence>
<feature type="transmembrane region" description="Helical" evidence="1">
    <location>
        <begin position="6"/>
        <end position="26"/>
    </location>
</feature>
<protein>
    <recommendedName>
        <fullName evidence="4">Chlor_Arch_YYY domain-containing protein</fullName>
    </recommendedName>
</protein>
<comment type="caution">
    <text evidence="2">The sequence shown here is derived from an EMBL/GenBank/DDBJ whole genome shotgun (WGS) entry which is preliminary data.</text>
</comment>
<feature type="transmembrane region" description="Helical" evidence="1">
    <location>
        <begin position="33"/>
        <end position="55"/>
    </location>
</feature>
<feature type="transmembrane region" description="Helical" evidence="1">
    <location>
        <begin position="98"/>
        <end position="119"/>
    </location>
</feature>
<evidence type="ECO:0000313" key="3">
    <source>
        <dbReference type="Proteomes" id="UP000824128"/>
    </source>
</evidence>
<sequence>MLPDLLSAAYLICFVLSGLAVARLVFAGERPLVRVWLGCVAALVMLLWFPALWAFCIGFTAAAQLLALVTAAGAGCACYLLARRRERLRAPWLAEAPLLYTLLPLFVLGVVLLSTHTIVQRDGALWVGQSTYGDLAMHLGFITSIAEQGTFPPMYSICPDTPVGYPFLSDSISATFYVLGADLRFAAMLPAMFAYGLVLLGVYLFFERYLTERKAACLAALLFFVGGGFGFFYFFDLAQFQPDRLSTLFTAFYETPTNYPDYGLRWVNPIADMLIPQRATLFGWALLFPCLYLLLRGAFERDARAYLPLGVIAGALPLVHTHSFLALGIVSAAYLVRSLLRREGKEQLLWYVKYALIVAALALPQLLCFTFRQAGSFLRFNWNWDNVSDSFLWFYIKNWGLLFLLLPVAFLDASRRERAVFAGALAVWAVAELVQFQPNPYDNNKLLFVSFAYTCALVAKWLVRAWRRLRDGLRAEKRTLAGARLLAGMTAAALFLSGTLTLAREWVSEYQLIGAEEVEAAEFIRENTESDATFLTYNNHNNAVAALTGRNIVCGSGTFLYFHGVDYSAREQALRGLFETPAAALPALQETYSIDYVYIGPYERANYQCDTAYFDANCTVVFDNGAVVIYELTPAPSESGTAA</sequence>
<gene>
    <name evidence="2" type="ORF">IAD24_02055</name>
</gene>
<accession>A0A9D1N2Y8</accession>
<dbReference type="Proteomes" id="UP000824128">
    <property type="component" value="Unassembled WGS sequence"/>
</dbReference>
<keyword evidence="1" id="KW-1133">Transmembrane helix</keyword>
<feature type="transmembrane region" description="Helical" evidence="1">
    <location>
        <begin position="446"/>
        <end position="463"/>
    </location>
</feature>
<dbReference type="AlphaFoldDB" id="A0A9D1N2Y8"/>
<reference evidence="2" key="2">
    <citation type="journal article" date="2021" name="PeerJ">
        <title>Extensive microbial diversity within the chicken gut microbiome revealed by metagenomics and culture.</title>
        <authorList>
            <person name="Gilroy R."/>
            <person name="Ravi A."/>
            <person name="Getino M."/>
            <person name="Pursley I."/>
            <person name="Horton D.L."/>
            <person name="Alikhan N.F."/>
            <person name="Baker D."/>
            <person name="Gharbi K."/>
            <person name="Hall N."/>
            <person name="Watson M."/>
            <person name="Adriaenssens E.M."/>
            <person name="Foster-Nyarko E."/>
            <person name="Jarju S."/>
            <person name="Secka A."/>
            <person name="Antonio M."/>
            <person name="Oren A."/>
            <person name="Chaudhuri R.R."/>
            <person name="La Ragione R."/>
            <person name="Hildebrand F."/>
            <person name="Pallen M.J."/>
        </authorList>
    </citation>
    <scope>NUCLEOTIDE SEQUENCE</scope>
    <source>
        <strain evidence="2">ChiGjej2B2-16831</strain>
    </source>
</reference>
<keyword evidence="1" id="KW-0472">Membrane</keyword>
<organism evidence="2 3">
    <name type="scientific">Candidatus Aphodomorpha intestinavium</name>
    <dbReference type="NCBI Taxonomy" id="2840672"/>
    <lineage>
        <taxon>Bacteria</taxon>
        <taxon>Bacillati</taxon>
        <taxon>Bacillota</taxon>
        <taxon>Clostridia</taxon>
        <taxon>Eubacteriales</taxon>
        <taxon>Candidatus Aphodomorpha</taxon>
    </lineage>
</organism>